<comment type="caution">
    <text evidence="1">The sequence shown here is derived from an EMBL/GenBank/DDBJ whole genome shotgun (WGS) entry which is preliminary data.</text>
</comment>
<evidence type="ECO:0000313" key="1">
    <source>
        <dbReference type="EMBL" id="KAH7077327.1"/>
    </source>
</evidence>
<name>A0A8K0QYE4_9PLEO</name>
<keyword evidence="2" id="KW-1185">Reference proteome</keyword>
<reference evidence="1" key="1">
    <citation type="journal article" date="2021" name="Nat. Commun.">
        <title>Genetic determinants of endophytism in the Arabidopsis root mycobiome.</title>
        <authorList>
            <person name="Mesny F."/>
            <person name="Miyauchi S."/>
            <person name="Thiergart T."/>
            <person name="Pickel B."/>
            <person name="Atanasova L."/>
            <person name="Karlsson M."/>
            <person name="Huettel B."/>
            <person name="Barry K.W."/>
            <person name="Haridas S."/>
            <person name="Chen C."/>
            <person name="Bauer D."/>
            <person name="Andreopoulos W."/>
            <person name="Pangilinan J."/>
            <person name="LaButti K."/>
            <person name="Riley R."/>
            <person name="Lipzen A."/>
            <person name="Clum A."/>
            <person name="Drula E."/>
            <person name="Henrissat B."/>
            <person name="Kohler A."/>
            <person name="Grigoriev I.V."/>
            <person name="Martin F.M."/>
            <person name="Hacquard S."/>
        </authorList>
    </citation>
    <scope>NUCLEOTIDE SEQUENCE</scope>
    <source>
        <strain evidence="1">MPI-SDFR-AT-0120</strain>
    </source>
</reference>
<organism evidence="1 2">
    <name type="scientific">Paraphoma chrysanthemicola</name>
    <dbReference type="NCBI Taxonomy" id="798071"/>
    <lineage>
        <taxon>Eukaryota</taxon>
        <taxon>Fungi</taxon>
        <taxon>Dikarya</taxon>
        <taxon>Ascomycota</taxon>
        <taxon>Pezizomycotina</taxon>
        <taxon>Dothideomycetes</taxon>
        <taxon>Pleosporomycetidae</taxon>
        <taxon>Pleosporales</taxon>
        <taxon>Pleosporineae</taxon>
        <taxon>Phaeosphaeriaceae</taxon>
        <taxon>Paraphoma</taxon>
    </lineage>
</organism>
<protein>
    <submittedName>
        <fullName evidence="1">Uncharacterized protein</fullName>
    </submittedName>
</protein>
<dbReference type="OrthoDB" id="3691831at2759"/>
<dbReference type="EMBL" id="JAGMVJ010000018">
    <property type="protein sequence ID" value="KAH7077327.1"/>
    <property type="molecule type" value="Genomic_DNA"/>
</dbReference>
<dbReference type="Proteomes" id="UP000813461">
    <property type="component" value="Unassembled WGS sequence"/>
</dbReference>
<gene>
    <name evidence="1" type="ORF">FB567DRAFT_608411</name>
</gene>
<evidence type="ECO:0000313" key="2">
    <source>
        <dbReference type="Proteomes" id="UP000813461"/>
    </source>
</evidence>
<sequence>MDNITESIKALGIQATGFFDLPGELRNEIYTHILQDQSTYAEVTGFAVSHPRIGYEFLSRLGRLRLTPNELNTFLDDFYPPSQMSQRHELHLELCMDITYPWREYDIRTVNRPIDIIRLASMFRQCPNLSMTTTYKCDDARTVDDLAIPRLLDAIRSNDNWASPRNYISKLELDSGWNWRGARKILWPTERPWLAMRLLIKNRNATEHKLTDAGCVCGGSQRALIEEAMEALGMNPPLWTTLLDKRCREYKRAGPHQRIAHIWGL</sequence>
<proteinExistence type="predicted"/>
<dbReference type="AlphaFoldDB" id="A0A8K0QYE4"/>
<accession>A0A8K0QYE4</accession>